<keyword evidence="3" id="KW-1185">Reference proteome</keyword>
<sequence>MAAALRYVTLDVFTTKRFKGNSLAVVFLSESNPITQEQKQLLATEFNYSETIFFHPASSDPGQARKIDIFTTDQELPFAGHPTIGAASWLLVHSKENNNPAGLITKAGNIPISVMPGDPSKVSASIPHNVHIHSTRMPLSDVLQLHPSLASSLNAQTCQDGFPVVSVVKGMTAVHIRLPNLETLAQATTATESIHSKGVADGGYLDDGWDVEGHVSVYFYVRDVWDDELQKKVIRSRMMAGNLEDAATGSAASGLASYLTLTDPEINAKGQETYTIIQGVEMGKRSEIGIQVILKENKKEIETVYLQGSAVKVAEGTIMTSSE</sequence>
<dbReference type="Pfam" id="PF02567">
    <property type="entry name" value="PhzC-PhzF"/>
    <property type="match status" value="1"/>
</dbReference>
<dbReference type="GeneID" id="9226371"/>
<dbReference type="GO" id="GO:0005737">
    <property type="term" value="C:cytoplasm"/>
    <property type="evidence" value="ECO:0007669"/>
    <property type="project" value="TreeGrafter"/>
</dbReference>
<protein>
    <submittedName>
        <fullName evidence="2">Phenazine biosynthesis protein</fullName>
    </submittedName>
</protein>
<dbReference type="SUPFAM" id="SSF54506">
    <property type="entry name" value="Diaminopimelate epimerase-like"/>
    <property type="match status" value="1"/>
</dbReference>
<dbReference type="RefSeq" id="XP_002849379.1">
    <property type="nucleotide sequence ID" value="XM_002849333.1"/>
</dbReference>
<dbReference type="InterPro" id="IPR003719">
    <property type="entry name" value="Phenazine_PhzF-like"/>
</dbReference>
<dbReference type="PIRSF" id="PIRSF016184">
    <property type="entry name" value="PhzC_PhzF"/>
    <property type="match status" value="1"/>
</dbReference>
<name>C5FJ73_ARTOC</name>
<organism evidence="2 3">
    <name type="scientific">Arthroderma otae (strain ATCC MYA-4605 / CBS 113480)</name>
    <name type="common">Microsporum canis</name>
    <dbReference type="NCBI Taxonomy" id="554155"/>
    <lineage>
        <taxon>Eukaryota</taxon>
        <taxon>Fungi</taxon>
        <taxon>Dikarya</taxon>
        <taxon>Ascomycota</taxon>
        <taxon>Pezizomycotina</taxon>
        <taxon>Eurotiomycetes</taxon>
        <taxon>Eurotiomycetidae</taxon>
        <taxon>Onygenales</taxon>
        <taxon>Arthrodermataceae</taxon>
        <taxon>Microsporum</taxon>
    </lineage>
</organism>
<feature type="active site" evidence="1">
    <location>
        <position position="50"/>
    </location>
</feature>
<dbReference type="OMA" id="FIHLHID"/>
<proteinExistence type="predicted"/>
<dbReference type="VEuPathDB" id="FungiDB:MCYG_02313"/>
<gene>
    <name evidence="2" type="ORF">MCYG_02313</name>
</gene>
<evidence type="ECO:0000313" key="2">
    <source>
        <dbReference type="EMBL" id="EEQ29494.1"/>
    </source>
</evidence>
<dbReference type="eggNOG" id="KOG3033">
    <property type="taxonomic scope" value="Eukaryota"/>
</dbReference>
<dbReference type="Gene3D" id="3.10.310.10">
    <property type="entry name" value="Diaminopimelate Epimerase, Chain A, domain 1"/>
    <property type="match status" value="2"/>
</dbReference>
<dbReference type="NCBIfam" id="TIGR00654">
    <property type="entry name" value="PhzF_family"/>
    <property type="match status" value="1"/>
</dbReference>
<dbReference type="STRING" id="554155.C5FJ73"/>
<accession>C5FJ73</accession>
<dbReference type="Proteomes" id="UP000002035">
    <property type="component" value="Unassembled WGS sequence"/>
</dbReference>
<dbReference type="PANTHER" id="PTHR13774:SF32">
    <property type="entry name" value="ANTISENSE-ENHANCING SEQUENCE 1"/>
    <property type="match status" value="1"/>
</dbReference>
<dbReference type="HOGENOM" id="CLU_048756_1_0_1"/>
<dbReference type="AlphaFoldDB" id="C5FJ73"/>
<evidence type="ECO:0000256" key="1">
    <source>
        <dbReference type="PIRSR" id="PIRSR016184-1"/>
    </source>
</evidence>
<dbReference type="GO" id="GO:0016853">
    <property type="term" value="F:isomerase activity"/>
    <property type="evidence" value="ECO:0007669"/>
    <property type="project" value="TreeGrafter"/>
</dbReference>
<evidence type="ECO:0000313" key="3">
    <source>
        <dbReference type="Proteomes" id="UP000002035"/>
    </source>
</evidence>
<dbReference type="PANTHER" id="PTHR13774">
    <property type="entry name" value="PHENAZINE BIOSYNTHESIS PROTEIN"/>
    <property type="match status" value="1"/>
</dbReference>
<dbReference type="OrthoDB" id="75169at2759"/>
<reference evidence="3" key="1">
    <citation type="journal article" date="2012" name="MBio">
        <title>Comparative genome analysis of Trichophyton rubrum and related dermatophytes reveals candidate genes involved in infection.</title>
        <authorList>
            <person name="Martinez D.A."/>
            <person name="Oliver B.G."/>
            <person name="Graeser Y."/>
            <person name="Goldberg J.M."/>
            <person name="Li W."/>
            <person name="Martinez-Rossi N.M."/>
            <person name="Monod M."/>
            <person name="Shelest E."/>
            <person name="Barton R.C."/>
            <person name="Birch E."/>
            <person name="Brakhage A.A."/>
            <person name="Chen Z."/>
            <person name="Gurr S.J."/>
            <person name="Heiman D."/>
            <person name="Heitman J."/>
            <person name="Kosti I."/>
            <person name="Rossi A."/>
            <person name="Saif S."/>
            <person name="Samalova M."/>
            <person name="Saunders C.W."/>
            <person name="Shea T."/>
            <person name="Summerbell R.C."/>
            <person name="Xu J."/>
            <person name="Young S."/>
            <person name="Zeng Q."/>
            <person name="Birren B.W."/>
            <person name="Cuomo C.A."/>
            <person name="White T.C."/>
        </authorList>
    </citation>
    <scope>NUCLEOTIDE SEQUENCE [LARGE SCALE GENOMIC DNA]</scope>
    <source>
        <strain evidence="3">ATCC MYA-4605 / CBS 113480</strain>
    </source>
</reference>
<dbReference type="EMBL" id="DS995702">
    <property type="protein sequence ID" value="EEQ29494.1"/>
    <property type="molecule type" value="Genomic_DNA"/>
</dbReference>